<gene>
    <name evidence="1" type="ORF">EVAR_52699_1</name>
</gene>
<organism evidence="1 2">
    <name type="scientific">Eumeta variegata</name>
    <name type="common">Bagworm moth</name>
    <name type="synonym">Eumeta japonica</name>
    <dbReference type="NCBI Taxonomy" id="151549"/>
    <lineage>
        <taxon>Eukaryota</taxon>
        <taxon>Metazoa</taxon>
        <taxon>Ecdysozoa</taxon>
        <taxon>Arthropoda</taxon>
        <taxon>Hexapoda</taxon>
        <taxon>Insecta</taxon>
        <taxon>Pterygota</taxon>
        <taxon>Neoptera</taxon>
        <taxon>Endopterygota</taxon>
        <taxon>Lepidoptera</taxon>
        <taxon>Glossata</taxon>
        <taxon>Ditrysia</taxon>
        <taxon>Tineoidea</taxon>
        <taxon>Psychidae</taxon>
        <taxon>Oiketicinae</taxon>
        <taxon>Eumeta</taxon>
    </lineage>
</organism>
<comment type="caution">
    <text evidence="1">The sequence shown here is derived from an EMBL/GenBank/DDBJ whole genome shotgun (WGS) entry which is preliminary data.</text>
</comment>
<protein>
    <submittedName>
        <fullName evidence="1">Uncharacterized protein</fullName>
    </submittedName>
</protein>
<accession>A0A4C1Y4G3</accession>
<name>A0A4C1Y4G3_EUMVA</name>
<dbReference type="Proteomes" id="UP000299102">
    <property type="component" value="Unassembled WGS sequence"/>
</dbReference>
<sequence>MTFPLDTPLYVTNIDVAHFLMGLYGTMLNEVTWSRSDGYRDYSPTYRRRATRCLLVGDSHDPIRSKPIRLSNQIVVSRNSDYPLGEKLSFKYKLQSGLPPSPRPANELPEIKRPYCACAWPDKRARRINKSGAWARPHKHMALRPQYSLVCARQICLRLIRIKCNETLTAHSAKHRRLPCADRTLRLRFPGSGIASPLDLNFSSKTYIRWFDWDKTRRLKIQETLGFVLRRLRLALCAGRGDNALLHNGSEESGPNANFRKTDSEPSMIDMDLDYNKPEQHRHSIIRDASICLLRLLDIFQRQLQSRVGTGRHRFIFILNQGTRGRVLFVVPRGRRLLKIVAAHGMATSGTDDLTCPPRHETDCSI</sequence>
<proteinExistence type="predicted"/>
<evidence type="ECO:0000313" key="1">
    <source>
        <dbReference type="EMBL" id="GBP69427.1"/>
    </source>
</evidence>
<dbReference type="EMBL" id="BGZK01001040">
    <property type="protein sequence ID" value="GBP69427.1"/>
    <property type="molecule type" value="Genomic_DNA"/>
</dbReference>
<keyword evidence="2" id="KW-1185">Reference proteome</keyword>
<reference evidence="1 2" key="1">
    <citation type="journal article" date="2019" name="Commun. Biol.">
        <title>The bagworm genome reveals a unique fibroin gene that provides high tensile strength.</title>
        <authorList>
            <person name="Kono N."/>
            <person name="Nakamura H."/>
            <person name="Ohtoshi R."/>
            <person name="Tomita M."/>
            <person name="Numata K."/>
            <person name="Arakawa K."/>
        </authorList>
    </citation>
    <scope>NUCLEOTIDE SEQUENCE [LARGE SCALE GENOMIC DNA]</scope>
</reference>
<evidence type="ECO:0000313" key="2">
    <source>
        <dbReference type="Proteomes" id="UP000299102"/>
    </source>
</evidence>
<dbReference type="AlphaFoldDB" id="A0A4C1Y4G3"/>